<sequence length="449" mass="49364">MKKRILCFLLSAAMLASVTACSGGGDTSSEGSAPAGSGSNAEASQPADSSEPIELTVLNWGSDIDVKINQDAYARLNEKFPNVTVKDNFVTGTATWSEYITKLLTMIGSGNSPDMVMMAIEGVRQLIDNDVVMPLDDRIEGDEDMQAVLDDISPRLVEALAVDGQTYFFPNSWNSIVLYYNTKMFADAGLEAPPADWDWDTFREYAKKLTTGEDNSEDKVYGYGMSTYSIFMTLFPFSNGTSTLTDDQLGSNLSDPKVAEAFQVINDMIYVDGSMPMPEQGMDAAQLFAAGRLAMAAIGPNSVQNMLTADFTDWDVAYLPIQDKENGSHIFGVTGYGILKDTENPDMCWEVIKELVSPETQEAVASAGVSNPVSRSAFETRALEVPKNWEIFYDAIDQNSRCLPAPINDSEYEEILFRYYYEMMNTQQDVSGVLAKADEELQASFDELK</sequence>
<dbReference type="Proteomes" id="UP000220611">
    <property type="component" value="Unassembled WGS sequence"/>
</dbReference>
<comment type="subcellular location">
    <subcellularLocation>
        <location evidence="1">Cell envelope</location>
    </subcellularLocation>
</comment>
<dbReference type="PANTHER" id="PTHR43649">
    <property type="entry name" value="ARABINOSE-BINDING PROTEIN-RELATED"/>
    <property type="match status" value="1"/>
</dbReference>
<evidence type="ECO:0000313" key="10">
    <source>
        <dbReference type="Proteomes" id="UP000220611"/>
    </source>
</evidence>
<keyword evidence="10" id="KW-1185">Reference proteome</keyword>
<feature type="region of interest" description="Disordered" evidence="5">
    <location>
        <begin position="25"/>
        <end position="50"/>
    </location>
</feature>
<evidence type="ECO:0000313" key="7">
    <source>
        <dbReference type="EMBL" id="EDO60541.1"/>
    </source>
</evidence>
<dbReference type="PANTHER" id="PTHR43649:SF31">
    <property type="entry name" value="SN-GLYCEROL-3-PHOSPHATE-BINDING PERIPLASMIC PROTEIN UGPB"/>
    <property type="match status" value="1"/>
</dbReference>
<dbReference type="CDD" id="cd13585">
    <property type="entry name" value="PBP2_TMBP_like"/>
    <property type="match status" value="1"/>
</dbReference>
<reference evidence="8 10" key="3">
    <citation type="submission" date="2017-07" db="EMBL/GenBank/DDBJ databases">
        <title>Prevalence of linear plasmids in Cutibacterium (Propionibacterium) acnes isolates obtained from prostatic tissue.</title>
        <authorList>
            <person name="Davidsson S."/>
            <person name="Carlsson J."/>
            <person name="Molling P."/>
            <person name="Andren O."/>
            <person name="Andersson S.-O."/>
            <person name="Brzuszkiewicz E."/>
            <person name="Poehlein A."/>
            <person name="Al-Zeer M."/>
            <person name="Brinkmann V."/>
            <person name="Scavenius C."/>
            <person name="Nazipi S."/>
            <person name="Soderquist B."/>
            <person name="Bruggemann H."/>
        </authorList>
    </citation>
    <scope>NUCLEOTIDE SEQUENCE [LARGE SCALE GENOMIC DNA]</scope>
    <source>
        <strain evidence="8 10">DSM 753</strain>
    </source>
</reference>
<evidence type="ECO:0000313" key="9">
    <source>
        <dbReference type="Proteomes" id="UP000003490"/>
    </source>
</evidence>
<reference evidence="7 9" key="2">
    <citation type="submission" date="2007-08" db="EMBL/GenBank/DDBJ databases">
        <authorList>
            <person name="Fulton L."/>
            <person name="Clifton S."/>
            <person name="Fulton B."/>
            <person name="Xu J."/>
            <person name="Minx P."/>
            <person name="Pepin K.H."/>
            <person name="Johnson M."/>
            <person name="Thiruvilangam P."/>
            <person name="Bhonagiri V."/>
            <person name="Nash W.E."/>
            <person name="Wang C."/>
            <person name="Mardis E.R."/>
            <person name="Wilson R.K."/>
        </authorList>
    </citation>
    <scope>NUCLEOTIDE SEQUENCE [LARGE SCALE GENOMIC DNA]</scope>
    <source>
        <strain evidence="7 9">DSM 753</strain>
    </source>
</reference>
<dbReference type="HOGENOM" id="CLU_031285_10_5_9"/>
<accession>A7VU91</accession>
<dbReference type="EMBL" id="ABCB02000019">
    <property type="protein sequence ID" value="EDO60541.1"/>
    <property type="molecule type" value="Genomic_DNA"/>
</dbReference>
<dbReference type="Pfam" id="PF01547">
    <property type="entry name" value="SBP_bac_1"/>
    <property type="match status" value="1"/>
</dbReference>
<keyword evidence="3" id="KW-0813">Transport</keyword>
<gene>
    <name evidence="8" type="ORF">CH238_07620</name>
    <name evidence="7" type="ORF">CLOLEP_02137</name>
</gene>
<comment type="caution">
    <text evidence="7">The sequence shown here is derived from an EMBL/GenBank/DDBJ whole genome shotgun (WGS) entry which is preliminary data.</text>
</comment>
<dbReference type="SUPFAM" id="SSF53850">
    <property type="entry name" value="Periplasmic binding protein-like II"/>
    <property type="match status" value="1"/>
</dbReference>
<name>A7VU91_9FIRM</name>
<evidence type="ECO:0000256" key="2">
    <source>
        <dbReference type="ARBA" id="ARBA00008520"/>
    </source>
</evidence>
<evidence type="ECO:0000313" key="8">
    <source>
        <dbReference type="EMBL" id="PEQ24817.1"/>
    </source>
</evidence>
<feature type="signal peptide" evidence="6">
    <location>
        <begin position="1"/>
        <end position="22"/>
    </location>
</feature>
<protein>
    <submittedName>
        <fullName evidence="7">ABC transporter, solute-binding protein</fullName>
    </submittedName>
    <submittedName>
        <fullName evidence="8">Sugar ABC transporter substrate-binding protein</fullName>
    </submittedName>
</protein>
<dbReference type="Proteomes" id="UP000003490">
    <property type="component" value="Unassembled WGS sequence"/>
</dbReference>
<feature type="compositionally biased region" description="Low complexity" evidence="5">
    <location>
        <begin position="28"/>
        <end position="44"/>
    </location>
</feature>
<evidence type="ECO:0000256" key="1">
    <source>
        <dbReference type="ARBA" id="ARBA00004196"/>
    </source>
</evidence>
<organism evidence="7 9">
    <name type="scientific">[Clostridium] leptum DSM 753</name>
    <dbReference type="NCBI Taxonomy" id="428125"/>
    <lineage>
        <taxon>Bacteria</taxon>
        <taxon>Bacillati</taxon>
        <taxon>Bacillota</taxon>
        <taxon>Clostridia</taxon>
        <taxon>Eubacteriales</taxon>
        <taxon>Oscillospiraceae</taxon>
        <taxon>Oscillospiraceae incertae sedis</taxon>
    </lineage>
</organism>
<keyword evidence="4 6" id="KW-0732">Signal</keyword>
<evidence type="ECO:0000256" key="3">
    <source>
        <dbReference type="ARBA" id="ARBA00022448"/>
    </source>
</evidence>
<dbReference type="InterPro" id="IPR050490">
    <property type="entry name" value="Bact_solute-bd_prot1"/>
</dbReference>
<dbReference type="eggNOG" id="COG1653">
    <property type="taxonomic scope" value="Bacteria"/>
</dbReference>
<evidence type="ECO:0000256" key="4">
    <source>
        <dbReference type="ARBA" id="ARBA00022729"/>
    </source>
</evidence>
<proteinExistence type="inferred from homology"/>
<dbReference type="Gene3D" id="3.40.190.10">
    <property type="entry name" value="Periplasmic binding protein-like II"/>
    <property type="match status" value="1"/>
</dbReference>
<dbReference type="InterPro" id="IPR006059">
    <property type="entry name" value="SBP"/>
</dbReference>
<dbReference type="PROSITE" id="PS51257">
    <property type="entry name" value="PROKAR_LIPOPROTEIN"/>
    <property type="match status" value="1"/>
</dbReference>
<dbReference type="OrthoDB" id="362670at2"/>
<reference evidence="7 9" key="1">
    <citation type="submission" date="2007-08" db="EMBL/GenBank/DDBJ databases">
        <title>Draft genome sequence of Clostridium leptum (DSM 753).</title>
        <authorList>
            <person name="Sudarsanam P."/>
            <person name="Ley R."/>
            <person name="Guruge J."/>
            <person name="Turnbaugh P.J."/>
            <person name="Mahowald M."/>
            <person name="Liep D."/>
            <person name="Gordon J."/>
        </authorList>
    </citation>
    <scope>NUCLEOTIDE SEQUENCE [LARGE SCALE GENOMIC DNA]</scope>
    <source>
        <strain evidence="7 9">DSM 753</strain>
    </source>
</reference>
<evidence type="ECO:0000256" key="6">
    <source>
        <dbReference type="SAM" id="SignalP"/>
    </source>
</evidence>
<dbReference type="AlphaFoldDB" id="A7VU91"/>
<comment type="similarity">
    <text evidence="2">Belongs to the bacterial solute-binding protein 1 family.</text>
</comment>
<feature type="chain" id="PRO_5041856754" evidence="6">
    <location>
        <begin position="23"/>
        <end position="449"/>
    </location>
</feature>
<dbReference type="GO" id="GO:0030313">
    <property type="term" value="C:cell envelope"/>
    <property type="evidence" value="ECO:0007669"/>
    <property type="project" value="UniProtKB-SubCell"/>
</dbReference>
<dbReference type="EMBL" id="NOXF01000004">
    <property type="protein sequence ID" value="PEQ24817.1"/>
    <property type="molecule type" value="Genomic_DNA"/>
</dbReference>
<evidence type="ECO:0000256" key="5">
    <source>
        <dbReference type="SAM" id="MobiDB-lite"/>
    </source>
</evidence>